<gene>
    <name evidence="2" type="ORF">SAMN05421824_1796</name>
</gene>
<evidence type="ECO:0000313" key="2">
    <source>
        <dbReference type="EMBL" id="SEQ49232.1"/>
    </source>
</evidence>
<dbReference type="AlphaFoldDB" id="A0A1H9GGK0"/>
<dbReference type="GO" id="GO:0008235">
    <property type="term" value="F:metalloexopeptidase activity"/>
    <property type="evidence" value="ECO:0007669"/>
    <property type="project" value="InterPro"/>
</dbReference>
<evidence type="ECO:0000313" key="3">
    <source>
        <dbReference type="Proteomes" id="UP000198999"/>
    </source>
</evidence>
<dbReference type="RefSeq" id="WP_092578665.1">
    <property type="nucleotide sequence ID" value="NZ_FOFN01000002.1"/>
</dbReference>
<dbReference type="PROSITE" id="PS00018">
    <property type="entry name" value="EF_HAND_1"/>
    <property type="match status" value="1"/>
</dbReference>
<dbReference type="SUPFAM" id="SSF53187">
    <property type="entry name" value="Zn-dependent exopeptidases"/>
    <property type="match status" value="1"/>
</dbReference>
<feature type="domain" description="Peptidase M28" evidence="1">
    <location>
        <begin position="117"/>
        <end position="327"/>
    </location>
</feature>
<evidence type="ECO:0000259" key="1">
    <source>
        <dbReference type="Pfam" id="PF04389"/>
    </source>
</evidence>
<dbReference type="Pfam" id="PF04389">
    <property type="entry name" value="Peptidase_M28"/>
    <property type="match status" value="1"/>
</dbReference>
<dbReference type="GO" id="GO:0006508">
    <property type="term" value="P:proteolysis"/>
    <property type="evidence" value="ECO:0007669"/>
    <property type="project" value="InterPro"/>
</dbReference>
<protein>
    <submittedName>
        <fullName evidence="2">Peptidase family M28</fullName>
    </submittedName>
</protein>
<dbReference type="EMBL" id="FOFN01000002">
    <property type="protein sequence ID" value="SEQ49232.1"/>
    <property type="molecule type" value="Genomic_DNA"/>
</dbReference>
<proteinExistence type="predicted"/>
<dbReference type="PANTHER" id="PTHR12147">
    <property type="entry name" value="METALLOPEPTIDASE M28 FAMILY MEMBER"/>
    <property type="match status" value="1"/>
</dbReference>
<dbReference type="InterPro" id="IPR018247">
    <property type="entry name" value="EF_Hand_1_Ca_BS"/>
</dbReference>
<keyword evidence="3" id="KW-1185">Reference proteome</keyword>
<dbReference type="STRING" id="419940.SAMN05421824_1796"/>
<organism evidence="2 3">
    <name type="scientific">Hyunsoonleella jejuensis</name>
    <dbReference type="NCBI Taxonomy" id="419940"/>
    <lineage>
        <taxon>Bacteria</taxon>
        <taxon>Pseudomonadati</taxon>
        <taxon>Bacteroidota</taxon>
        <taxon>Flavobacteriia</taxon>
        <taxon>Flavobacteriales</taxon>
        <taxon>Flavobacteriaceae</taxon>
    </lineage>
</organism>
<sequence length="349" mass="40001">MKFFSILSLLTLVGTCATPEYTTRIENLKDSITLVDSALVEKYSKTITAEELSEHLYKFASDEFEGRKVGEPGQKKAANFLKSYYVNLDIDSPLGNKNYFQGISSTYLPEDVSASENVLSYIKGSEKPEEVVIISAHLDHLGIEDGNVYYGADDDGSGIVAIMEIAEAFKAAILDGHTPKRSILFMHFTAEEIGKRGSEFYVKQPVFPLENTIVNLNIDMIGRVDDRHAQNKNYIYLIGTDRLSKELHYTSEKVRDAYSDIELDYKYNALEDVNQYYSRSDHYNFAKYDIPVIFYFNGEHDDYHKHTDTPDKIDYELLEKRTKLIFATAWQLTNQEKRVDIDENNIFLN</sequence>
<dbReference type="InterPro" id="IPR045175">
    <property type="entry name" value="M28_fam"/>
</dbReference>
<name>A0A1H9GGK0_9FLAO</name>
<dbReference type="InterPro" id="IPR007484">
    <property type="entry name" value="Peptidase_M28"/>
</dbReference>
<reference evidence="2 3" key="1">
    <citation type="submission" date="2016-10" db="EMBL/GenBank/DDBJ databases">
        <authorList>
            <person name="de Groot N.N."/>
        </authorList>
    </citation>
    <scope>NUCLEOTIDE SEQUENCE [LARGE SCALE GENOMIC DNA]</scope>
    <source>
        <strain evidence="2 3">DSM 21035</strain>
    </source>
</reference>
<dbReference type="Gene3D" id="3.40.630.10">
    <property type="entry name" value="Zn peptidases"/>
    <property type="match status" value="1"/>
</dbReference>
<dbReference type="PANTHER" id="PTHR12147:SF26">
    <property type="entry name" value="PEPTIDASE M28 DOMAIN-CONTAINING PROTEIN"/>
    <property type="match status" value="1"/>
</dbReference>
<dbReference type="OrthoDB" id="9778250at2"/>
<dbReference type="Proteomes" id="UP000198999">
    <property type="component" value="Unassembled WGS sequence"/>
</dbReference>
<accession>A0A1H9GGK0</accession>